<evidence type="ECO:0000313" key="3">
    <source>
        <dbReference type="Proteomes" id="UP000277671"/>
    </source>
</evidence>
<dbReference type="OrthoDB" id="3697810at2"/>
<name>A0A495JJ46_9ACTN</name>
<dbReference type="RefSeq" id="WP_121157600.1">
    <property type="nucleotide sequence ID" value="NZ_RBKT01000001.1"/>
</dbReference>
<reference evidence="2 3" key="1">
    <citation type="submission" date="2018-10" db="EMBL/GenBank/DDBJ databases">
        <title>Sequencing the genomes of 1000 actinobacteria strains.</title>
        <authorList>
            <person name="Klenk H.-P."/>
        </authorList>
    </citation>
    <scope>NUCLEOTIDE SEQUENCE [LARGE SCALE GENOMIC DNA]</scope>
    <source>
        <strain evidence="2 3">DSM 45175</strain>
    </source>
</reference>
<organism evidence="2 3">
    <name type="scientific">Micromonospora pisi</name>
    <dbReference type="NCBI Taxonomy" id="589240"/>
    <lineage>
        <taxon>Bacteria</taxon>
        <taxon>Bacillati</taxon>
        <taxon>Actinomycetota</taxon>
        <taxon>Actinomycetes</taxon>
        <taxon>Micromonosporales</taxon>
        <taxon>Micromonosporaceae</taxon>
        <taxon>Micromonospora</taxon>
    </lineage>
</organism>
<accession>A0A495JJ46</accession>
<evidence type="ECO:0000313" key="2">
    <source>
        <dbReference type="EMBL" id="RKR89090.1"/>
    </source>
</evidence>
<dbReference type="EMBL" id="RBKT01000001">
    <property type="protein sequence ID" value="RKR89090.1"/>
    <property type="molecule type" value="Genomic_DNA"/>
</dbReference>
<comment type="caution">
    <text evidence="2">The sequence shown here is derived from an EMBL/GenBank/DDBJ whole genome shotgun (WGS) entry which is preliminary data.</text>
</comment>
<dbReference type="AlphaFoldDB" id="A0A495JJ46"/>
<sequence length="219" mass="22097">MNRIVAGRYVGERASRASTVVVRRRAARFLAPPLVGVLALATMGCSAEDRRSAPTGKLAPSASASVDPGVTGPVPTASAGQTGSGPTATPAGQPGNAPGQPGTATSAGPADAASPVRITSFRVKQKPSCPQGASEFPVEAVPLTLEWKVSGAERVELAVDGPGLYGTYPAIGTESFTFSCGGVPGSVENHTYKLTAKHGTYVDTRTVTASATVYDIAGV</sequence>
<feature type="compositionally biased region" description="Low complexity" evidence="1">
    <location>
        <begin position="76"/>
        <end position="105"/>
    </location>
</feature>
<evidence type="ECO:0000256" key="1">
    <source>
        <dbReference type="SAM" id="MobiDB-lite"/>
    </source>
</evidence>
<dbReference type="Proteomes" id="UP000277671">
    <property type="component" value="Unassembled WGS sequence"/>
</dbReference>
<feature type="region of interest" description="Disordered" evidence="1">
    <location>
        <begin position="50"/>
        <end position="114"/>
    </location>
</feature>
<protein>
    <submittedName>
        <fullName evidence="2">Uncharacterized protein</fullName>
    </submittedName>
</protein>
<gene>
    <name evidence="2" type="ORF">BDK92_3427</name>
</gene>
<keyword evidence="3" id="KW-1185">Reference proteome</keyword>
<proteinExistence type="predicted"/>